<protein>
    <submittedName>
        <fullName evidence="1">Uncharacterized protein</fullName>
    </submittedName>
</protein>
<dbReference type="EMBL" id="VSSQ01011255">
    <property type="protein sequence ID" value="MPM46385.1"/>
    <property type="molecule type" value="Genomic_DNA"/>
</dbReference>
<evidence type="ECO:0000313" key="1">
    <source>
        <dbReference type="EMBL" id="MPM46385.1"/>
    </source>
</evidence>
<sequence length="286" mass="32563">MAVTVQFVCFWIIQRNGVDVYLDAVCCFDVYERILYDGQGFKSQKVHLYQPRLFDDGAFVLRHKQLFLCFLVVSSAYRDNVGYIGLSDNNATGVYSGTANVPLEHLSIFERIPDQRVGVVGGFFEFRNVFNGFPKIYFFYVGNPVGNQFCQPVCFCQRQFMHAGHITDRRFCSHSPVGDDAGDLFESVLFSNPLEYFVAAFVVEINVYVRHGDTVRVEEPLEQQIVFQRIDIRDSQAVCHSRSGCRSTARTNRNVHLACRVNKVLDDQEIPGKSHVGNGIDFKLQP</sequence>
<proteinExistence type="predicted"/>
<comment type="caution">
    <text evidence="1">The sequence shown here is derived from an EMBL/GenBank/DDBJ whole genome shotgun (WGS) entry which is preliminary data.</text>
</comment>
<reference evidence="1" key="1">
    <citation type="submission" date="2019-08" db="EMBL/GenBank/DDBJ databases">
        <authorList>
            <person name="Kucharzyk K."/>
            <person name="Murdoch R.W."/>
            <person name="Higgins S."/>
            <person name="Loffler F."/>
        </authorList>
    </citation>
    <scope>NUCLEOTIDE SEQUENCE</scope>
</reference>
<dbReference type="AntiFam" id="ANF00080">
    <property type="entry name" value="Shadow ORF (opposite dnaE)"/>
</dbReference>
<gene>
    <name evidence="1" type="ORF">SDC9_93085</name>
</gene>
<name>A0A644ZZI9_9ZZZZ</name>
<organism evidence="1">
    <name type="scientific">bioreactor metagenome</name>
    <dbReference type="NCBI Taxonomy" id="1076179"/>
    <lineage>
        <taxon>unclassified sequences</taxon>
        <taxon>metagenomes</taxon>
        <taxon>ecological metagenomes</taxon>
    </lineage>
</organism>
<accession>A0A644ZZI9</accession>
<dbReference type="AlphaFoldDB" id="A0A644ZZI9"/>